<accession>A0ACC1YHK8</accession>
<dbReference type="Proteomes" id="UP001164539">
    <property type="component" value="Chromosome 3"/>
</dbReference>
<evidence type="ECO:0000313" key="1">
    <source>
        <dbReference type="EMBL" id="KAJ4722498.1"/>
    </source>
</evidence>
<protein>
    <submittedName>
        <fullName evidence="1">Leucine-rich repeat extensin-like protein 3</fullName>
    </submittedName>
</protein>
<reference evidence="1 2" key="1">
    <citation type="journal article" date="2023" name="Science">
        <title>Complex scaffold remodeling in plant triterpene biosynthesis.</title>
        <authorList>
            <person name="De La Pena R."/>
            <person name="Hodgson H."/>
            <person name="Liu J.C."/>
            <person name="Stephenson M.J."/>
            <person name="Martin A.C."/>
            <person name="Owen C."/>
            <person name="Harkess A."/>
            <person name="Leebens-Mack J."/>
            <person name="Jimenez L.E."/>
            <person name="Osbourn A."/>
            <person name="Sattely E.S."/>
        </authorList>
    </citation>
    <scope>NUCLEOTIDE SEQUENCE [LARGE SCALE GENOMIC DNA]</scope>
    <source>
        <strain evidence="2">cv. JPN11</strain>
        <tissue evidence="1">Leaf</tissue>
    </source>
</reference>
<evidence type="ECO:0000313" key="2">
    <source>
        <dbReference type="Proteomes" id="UP001164539"/>
    </source>
</evidence>
<organism evidence="1 2">
    <name type="scientific">Melia azedarach</name>
    <name type="common">Chinaberry tree</name>
    <dbReference type="NCBI Taxonomy" id="155640"/>
    <lineage>
        <taxon>Eukaryota</taxon>
        <taxon>Viridiplantae</taxon>
        <taxon>Streptophyta</taxon>
        <taxon>Embryophyta</taxon>
        <taxon>Tracheophyta</taxon>
        <taxon>Spermatophyta</taxon>
        <taxon>Magnoliopsida</taxon>
        <taxon>eudicotyledons</taxon>
        <taxon>Gunneridae</taxon>
        <taxon>Pentapetalae</taxon>
        <taxon>rosids</taxon>
        <taxon>malvids</taxon>
        <taxon>Sapindales</taxon>
        <taxon>Meliaceae</taxon>
        <taxon>Melia</taxon>
    </lineage>
</organism>
<comment type="caution">
    <text evidence="1">The sequence shown here is derived from an EMBL/GenBank/DDBJ whole genome shotgun (WGS) entry which is preliminary data.</text>
</comment>
<name>A0ACC1YHK8_MELAZ</name>
<sequence length="214" mass="22911">MALRRLVSIGLTWVLVFGLCALTPMINSQIQGCSIEVIDLSQCLNQGNSSSIDICCKTLNQVVQAGYSCLCSLAAASFPVLSTPISLPFSNCEISVPPPTLCRVLAPVPVVLPPASPKELITQPSAPSQNVIVPAPPEEMQIPSNTTGDDNCTTVATQPHSIENLVPKFSASNDGNAWSPNREDGTKILLRRSLLLSLVFMVVFYWLNPLFSAS</sequence>
<proteinExistence type="predicted"/>
<keyword evidence="2" id="KW-1185">Reference proteome</keyword>
<gene>
    <name evidence="1" type="ORF">OWV82_005988</name>
</gene>
<dbReference type="EMBL" id="CM051396">
    <property type="protein sequence ID" value="KAJ4722498.1"/>
    <property type="molecule type" value="Genomic_DNA"/>
</dbReference>